<comment type="caution">
    <text evidence="1">The sequence shown here is derived from an EMBL/GenBank/DDBJ whole genome shotgun (WGS) entry which is preliminary data.</text>
</comment>
<dbReference type="PANTHER" id="PTHR33735">
    <property type="entry name" value="EXPRESSED PROTEIN"/>
    <property type="match status" value="1"/>
</dbReference>
<dbReference type="Proteomes" id="UP001419268">
    <property type="component" value="Unassembled WGS sequence"/>
</dbReference>
<reference evidence="1 2" key="1">
    <citation type="submission" date="2024-01" db="EMBL/GenBank/DDBJ databases">
        <title>Genome assemblies of Stephania.</title>
        <authorList>
            <person name="Yang L."/>
        </authorList>
    </citation>
    <scope>NUCLEOTIDE SEQUENCE [LARGE SCALE GENOMIC DNA]</scope>
    <source>
        <strain evidence="1">JXDWG</strain>
        <tissue evidence="1">Leaf</tissue>
    </source>
</reference>
<dbReference type="PANTHER" id="PTHR33735:SF14">
    <property type="entry name" value="PHAGE CAPSID SCAFFOLDING PROTEIN (GPO) SERINE PEPTIDASE"/>
    <property type="match status" value="1"/>
</dbReference>
<evidence type="ECO:0000313" key="2">
    <source>
        <dbReference type="Proteomes" id="UP001419268"/>
    </source>
</evidence>
<proteinExistence type="predicted"/>
<evidence type="ECO:0000313" key="1">
    <source>
        <dbReference type="EMBL" id="KAK9140815.1"/>
    </source>
</evidence>
<sequence>MDQKVHALQCLMLLSKEVLQQGSALHWLLRFTDILSSHGEAIMTQLIVSNALSYFTTVFDLLALSSLKLFLAAYDQFEGNQNLAFLNGSTLTASSGPTSCSWKNWVLATLILIILPFLRHKWAPLLALKKEVVMVVETIDVVTEVVEKVAEVVEEDTICLIFDHFSGFREMCGYRFVVLLIGCRTLRIS</sequence>
<dbReference type="EMBL" id="JBBNAG010000004">
    <property type="protein sequence ID" value="KAK9140815.1"/>
    <property type="molecule type" value="Genomic_DNA"/>
</dbReference>
<dbReference type="AlphaFoldDB" id="A0AAP0PH45"/>
<gene>
    <name evidence="1" type="ORF">Scep_010496</name>
</gene>
<name>A0AAP0PH45_9MAGN</name>
<organism evidence="1 2">
    <name type="scientific">Stephania cephalantha</name>
    <dbReference type="NCBI Taxonomy" id="152367"/>
    <lineage>
        <taxon>Eukaryota</taxon>
        <taxon>Viridiplantae</taxon>
        <taxon>Streptophyta</taxon>
        <taxon>Embryophyta</taxon>
        <taxon>Tracheophyta</taxon>
        <taxon>Spermatophyta</taxon>
        <taxon>Magnoliopsida</taxon>
        <taxon>Ranunculales</taxon>
        <taxon>Menispermaceae</taxon>
        <taxon>Menispermoideae</taxon>
        <taxon>Cissampelideae</taxon>
        <taxon>Stephania</taxon>
    </lineage>
</organism>
<keyword evidence="2" id="KW-1185">Reference proteome</keyword>
<protein>
    <submittedName>
        <fullName evidence="1">Uncharacterized protein</fullName>
    </submittedName>
</protein>
<accession>A0AAP0PH45</accession>